<dbReference type="NCBIfam" id="TIGR04183">
    <property type="entry name" value="Por_Secre_tail"/>
    <property type="match status" value="1"/>
</dbReference>
<dbReference type="EMBL" id="JAIXNE010000001">
    <property type="protein sequence ID" value="MCA6073912.1"/>
    <property type="molecule type" value="Genomic_DNA"/>
</dbReference>
<feature type="signal peptide" evidence="1">
    <location>
        <begin position="1"/>
        <end position="19"/>
    </location>
</feature>
<proteinExistence type="predicted"/>
<reference evidence="3" key="1">
    <citation type="submission" date="2021-09" db="EMBL/GenBank/DDBJ databases">
        <title>Fulvivirga sp. isolated from coastal sediment.</title>
        <authorList>
            <person name="Yu H."/>
        </authorList>
    </citation>
    <scope>NUCLEOTIDE SEQUENCE</scope>
    <source>
        <strain evidence="3">1062</strain>
    </source>
</reference>
<accession>A0A9X1HPP1</accession>
<evidence type="ECO:0000259" key="2">
    <source>
        <dbReference type="Pfam" id="PF18962"/>
    </source>
</evidence>
<comment type="caution">
    <text evidence="3">The sequence shown here is derived from an EMBL/GenBank/DDBJ whole genome shotgun (WGS) entry which is preliminary data.</text>
</comment>
<keyword evidence="1" id="KW-0732">Signal</keyword>
<dbReference type="Pfam" id="PF18962">
    <property type="entry name" value="Por_Secre_tail"/>
    <property type="match status" value="1"/>
</dbReference>
<evidence type="ECO:0000313" key="4">
    <source>
        <dbReference type="Proteomes" id="UP001139409"/>
    </source>
</evidence>
<dbReference type="AlphaFoldDB" id="A0A9X1HPP1"/>
<dbReference type="RefSeq" id="WP_225697022.1">
    <property type="nucleotide sequence ID" value="NZ_JAIXNE010000001.1"/>
</dbReference>
<name>A0A9X1HPP1_9BACT</name>
<sequence>MNKLYFLLVLFLASHIISAQELQVVENSIVHTGRIGSVMKVPVTLVNTSDRPIYVAIKRTNKVIGTSQKSYFCWGNECYSEETDKLPLSKRLEPGEKSSAFVSVLEAGLAEGISTVNYQIYNRDNPMDYVEYEITYSVEDKVAERFIYESRAIRINDVYPNPVTEFAFIDYNILDRDVEAKVVIHNVLGSAVAEYDLPYLETRVKVNADEFNAGVYFYTLYVDNEGVMSRKLIVRK</sequence>
<dbReference type="InterPro" id="IPR026444">
    <property type="entry name" value="Secre_tail"/>
</dbReference>
<protein>
    <submittedName>
        <fullName evidence="3">T9SS type A sorting domain-containing protein</fullName>
    </submittedName>
</protein>
<feature type="domain" description="Secretion system C-terminal sorting" evidence="2">
    <location>
        <begin position="158"/>
        <end position="234"/>
    </location>
</feature>
<organism evidence="3 4">
    <name type="scientific">Fulvivirga sedimenti</name>
    <dbReference type="NCBI Taxonomy" id="2879465"/>
    <lineage>
        <taxon>Bacteria</taxon>
        <taxon>Pseudomonadati</taxon>
        <taxon>Bacteroidota</taxon>
        <taxon>Cytophagia</taxon>
        <taxon>Cytophagales</taxon>
        <taxon>Fulvivirgaceae</taxon>
        <taxon>Fulvivirga</taxon>
    </lineage>
</organism>
<dbReference type="Proteomes" id="UP001139409">
    <property type="component" value="Unassembled WGS sequence"/>
</dbReference>
<gene>
    <name evidence="3" type="ORF">LDX50_03480</name>
</gene>
<evidence type="ECO:0000256" key="1">
    <source>
        <dbReference type="SAM" id="SignalP"/>
    </source>
</evidence>
<keyword evidence="4" id="KW-1185">Reference proteome</keyword>
<feature type="chain" id="PRO_5040791690" evidence="1">
    <location>
        <begin position="20"/>
        <end position="236"/>
    </location>
</feature>
<evidence type="ECO:0000313" key="3">
    <source>
        <dbReference type="EMBL" id="MCA6073912.1"/>
    </source>
</evidence>